<feature type="region of interest" description="Disordered" evidence="1">
    <location>
        <begin position="1"/>
        <end position="35"/>
    </location>
</feature>
<feature type="compositionally biased region" description="Polar residues" evidence="1">
    <location>
        <begin position="58"/>
        <end position="75"/>
    </location>
</feature>
<organism evidence="2 3">
    <name type="scientific">Xyrichtys novacula</name>
    <name type="common">Pearly razorfish</name>
    <name type="synonym">Hemipteronotus novacula</name>
    <dbReference type="NCBI Taxonomy" id="13765"/>
    <lineage>
        <taxon>Eukaryota</taxon>
        <taxon>Metazoa</taxon>
        <taxon>Chordata</taxon>
        <taxon>Craniata</taxon>
        <taxon>Vertebrata</taxon>
        <taxon>Euteleostomi</taxon>
        <taxon>Actinopterygii</taxon>
        <taxon>Neopterygii</taxon>
        <taxon>Teleostei</taxon>
        <taxon>Neoteleostei</taxon>
        <taxon>Acanthomorphata</taxon>
        <taxon>Eupercaria</taxon>
        <taxon>Labriformes</taxon>
        <taxon>Labridae</taxon>
        <taxon>Xyrichtys</taxon>
    </lineage>
</organism>
<accession>A0AAV1H5R8</accession>
<reference evidence="2" key="1">
    <citation type="submission" date="2023-08" db="EMBL/GenBank/DDBJ databases">
        <authorList>
            <person name="Alioto T."/>
            <person name="Alioto T."/>
            <person name="Gomez Garrido J."/>
        </authorList>
    </citation>
    <scope>NUCLEOTIDE SEQUENCE</scope>
</reference>
<feature type="region of interest" description="Disordered" evidence="1">
    <location>
        <begin position="103"/>
        <end position="125"/>
    </location>
</feature>
<proteinExistence type="predicted"/>
<evidence type="ECO:0000313" key="2">
    <source>
        <dbReference type="EMBL" id="CAJ1081138.1"/>
    </source>
</evidence>
<dbReference type="EMBL" id="OY660882">
    <property type="protein sequence ID" value="CAJ1081138.1"/>
    <property type="molecule type" value="Genomic_DNA"/>
</dbReference>
<evidence type="ECO:0000313" key="3">
    <source>
        <dbReference type="Proteomes" id="UP001178508"/>
    </source>
</evidence>
<protein>
    <submittedName>
        <fullName evidence="2">Protein NLRC3-like</fullName>
    </submittedName>
</protein>
<keyword evidence="3" id="KW-1185">Reference proteome</keyword>
<evidence type="ECO:0000256" key="1">
    <source>
        <dbReference type="SAM" id="MobiDB-lite"/>
    </source>
</evidence>
<feature type="compositionally biased region" description="Acidic residues" evidence="1">
    <location>
        <begin position="107"/>
        <end position="121"/>
    </location>
</feature>
<sequence length="156" mass="18076">MGRLIDLKDGHQSDRQKVKHERPDSSGPGPSCVSLKSDRSVFRSILFSEGEICDEQRVQQQRSEVPNGQSAQQHQTQLDSIFMLLQENMISFVKEQLKEIQRALSPDEPECLESQREDEDEEQKRSREAFLKITVNFLKRMKQEELADSLQSSKRN</sequence>
<name>A0AAV1H5R8_XYRNO</name>
<gene>
    <name evidence="2" type="ORF">XNOV1_A021605</name>
</gene>
<feature type="region of interest" description="Disordered" evidence="1">
    <location>
        <begin position="56"/>
        <end position="75"/>
    </location>
</feature>
<dbReference type="Proteomes" id="UP001178508">
    <property type="component" value="Chromosome 19"/>
</dbReference>
<feature type="compositionally biased region" description="Basic and acidic residues" evidence="1">
    <location>
        <begin position="1"/>
        <end position="24"/>
    </location>
</feature>
<dbReference type="AlphaFoldDB" id="A0AAV1H5R8"/>